<dbReference type="HOGENOM" id="CLU_742188_0_0_1"/>
<dbReference type="Proteomes" id="UP000053989">
    <property type="component" value="Unassembled WGS sequence"/>
</dbReference>
<organism evidence="1 2">
    <name type="scientific">Scleroderma citrinum Foug A</name>
    <dbReference type="NCBI Taxonomy" id="1036808"/>
    <lineage>
        <taxon>Eukaryota</taxon>
        <taxon>Fungi</taxon>
        <taxon>Dikarya</taxon>
        <taxon>Basidiomycota</taxon>
        <taxon>Agaricomycotina</taxon>
        <taxon>Agaricomycetes</taxon>
        <taxon>Agaricomycetidae</taxon>
        <taxon>Boletales</taxon>
        <taxon>Sclerodermatineae</taxon>
        <taxon>Sclerodermataceae</taxon>
        <taxon>Scleroderma</taxon>
    </lineage>
</organism>
<keyword evidence="2" id="KW-1185">Reference proteome</keyword>
<proteinExistence type="predicted"/>
<evidence type="ECO:0000313" key="1">
    <source>
        <dbReference type="EMBL" id="KIM61740.1"/>
    </source>
</evidence>
<sequence length="373" mass="41739">METNSSNLCDMTCQKKSSLRLRTIDSTHSSPRIAASKSGSSSVPMLALPPSSKPYFHAALVHRVHQWPSIWLHGNPTTIDIQDLPIMKRGIYNYGTSISDIKEGTTYSATWPSREIITGNTVTLSTTDPLCVKRCSYNQLYRFTVGFGQCFGQNWIHVICEEPDTFPLNTHDLMWVRAPEHAQSMKKARSGAARCQVYILQTPLPRSTWILQTSCVLWMNSGICGIKLEVFQDSSVDIVSHEWAGFDVDGTYDLNRDWRGLMMPHCPSKQHSELLVDGVSMNFSYTPNNVMLGDYGHLTDSEDFCCEGNLFADIKSLSLKANITPRQHKISQTYGHRGHGIVHAFGHDGSSFLIYSPLGLSLPRDDDFISLSL</sequence>
<evidence type="ECO:0000313" key="2">
    <source>
        <dbReference type="Proteomes" id="UP000053989"/>
    </source>
</evidence>
<dbReference type="AlphaFoldDB" id="A0A0C3DM51"/>
<reference evidence="1 2" key="1">
    <citation type="submission" date="2014-04" db="EMBL/GenBank/DDBJ databases">
        <authorList>
            <consortium name="DOE Joint Genome Institute"/>
            <person name="Kuo A."/>
            <person name="Kohler A."/>
            <person name="Nagy L.G."/>
            <person name="Floudas D."/>
            <person name="Copeland A."/>
            <person name="Barry K.W."/>
            <person name="Cichocki N."/>
            <person name="Veneault-Fourrey C."/>
            <person name="LaButti K."/>
            <person name="Lindquist E.A."/>
            <person name="Lipzen A."/>
            <person name="Lundell T."/>
            <person name="Morin E."/>
            <person name="Murat C."/>
            <person name="Sun H."/>
            <person name="Tunlid A."/>
            <person name="Henrissat B."/>
            <person name="Grigoriev I.V."/>
            <person name="Hibbett D.S."/>
            <person name="Martin F."/>
            <person name="Nordberg H.P."/>
            <person name="Cantor M.N."/>
            <person name="Hua S.X."/>
        </authorList>
    </citation>
    <scope>NUCLEOTIDE SEQUENCE [LARGE SCALE GENOMIC DNA]</scope>
    <source>
        <strain evidence="1 2">Foug A</strain>
    </source>
</reference>
<reference evidence="2" key="2">
    <citation type="submission" date="2015-01" db="EMBL/GenBank/DDBJ databases">
        <title>Evolutionary Origins and Diversification of the Mycorrhizal Mutualists.</title>
        <authorList>
            <consortium name="DOE Joint Genome Institute"/>
            <consortium name="Mycorrhizal Genomics Consortium"/>
            <person name="Kohler A."/>
            <person name="Kuo A."/>
            <person name="Nagy L.G."/>
            <person name="Floudas D."/>
            <person name="Copeland A."/>
            <person name="Barry K.W."/>
            <person name="Cichocki N."/>
            <person name="Veneault-Fourrey C."/>
            <person name="LaButti K."/>
            <person name="Lindquist E.A."/>
            <person name="Lipzen A."/>
            <person name="Lundell T."/>
            <person name="Morin E."/>
            <person name="Murat C."/>
            <person name="Riley R."/>
            <person name="Ohm R."/>
            <person name="Sun H."/>
            <person name="Tunlid A."/>
            <person name="Henrissat B."/>
            <person name="Grigoriev I.V."/>
            <person name="Hibbett D.S."/>
            <person name="Martin F."/>
        </authorList>
    </citation>
    <scope>NUCLEOTIDE SEQUENCE [LARGE SCALE GENOMIC DNA]</scope>
    <source>
        <strain evidence="2">Foug A</strain>
    </source>
</reference>
<protein>
    <submittedName>
        <fullName evidence="1">Uncharacterized protein</fullName>
    </submittedName>
</protein>
<name>A0A0C3DM51_9AGAM</name>
<dbReference type="OrthoDB" id="5122891at2759"/>
<dbReference type="InParanoid" id="A0A0C3DM51"/>
<dbReference type="EMBL" id="KN822049">
    <property type="protein sequence ID" value="KIM61740.1"/>
    <property type="molecule type" value="Genomic_DNA"/>
</dbReference>
<accession>A0A0C3DM51</accession>
<gene>
    <name evidence="1" type="ORF">SCLCIDRAFT_867081</name>
</gene>